<dbReference type="InterPro" id="IPR000225">
    <property type="entry name" value="Armadillo"/>
</dbReference>
<evidence type="ECO:0000256" key="8">
    <source>
        <dbReference type="SAM" id="MobiDB-lite"/>
    </source>
</evidence>
<evidence type="ECO:0000256" key="4">
    <source>
        <dbReference type="ARBA" id="ARBA00022679"/>
    </source>
</evidence>
<gene>
    <name evidence="10" type="ORF">LLUT_LOCUS9932</name>
</gene>
<dbReference type="EC" id="2.3.2.27" evidence="3"/>
<feature type="compositionally biased region" description="Basic and acidic residues" evidence="8">
    <location>
        <begin position="335"/>
        <end position="344"/>
    </location>
</feature>
<evidence type="ECO:0000256" key="2">
    <source>
        <dbReference type="ARBA" id="ARBA00004906"/>
    </source>
</evidence>
<dbReference type="PROSITE" id="PS50176">
    <property type="entry name" value="ARM_REPEAT"/>
    <property type="match status" value="1"/>
</dbReference>
<dbReference type="CDD" id="cd21037">
    <property type="entry name" value="MLKL_NTD"/>
    <property type="match status" value="1"/>
</dbReference>
<dbReference type="EMBL" id="CAXHTB010000006">
    <property type="protein sequence ID" value="CAL0308872.1"/>
    <property type="molecule type" value="Genomic_DNA"/>
</dbReference>
<dbReference type="SMART" id="SM00185">
    <property type="entry name" value="ARM"/>
    <property type="match status" value="5"/>
</dbReference>
<dbReference type="InterPro" id="IPR059179">
    <property type="entry name" value="MLKL-like_MCAfunc"/>
</dbReference>
<feature type="domain" description="U-box" evidence="9">
    <location>
        <begin position="684"/>
        <end position="758"/>
    </location>
</feature>
<sequence length="1427" mass="157634">MANPPPIRPWFRLAAVRTAPAPAPSAPAPEARPVFSIPTFRSTYSAPSSPQTKPREPIHPAPQPQSQPQPRIVATYRGSAPSSPDKKVAPQTQPTKPHEPTPPAPQPQPRIVATHRGSAPSSPDKKVAPQTQQTKPHEPTPLAPQPQPRIIAENRGSAPSSPDKKVAPAPSSSLPNSPIQKASLTNTNHYSISATSSPSHKIPNTPSSKTIKAESVYNSPIHSPNPKPTAPPPSPLILPLSQYNSETMIPKEAEQKTVLVQKTVEKPKQLLNENGNELHRESWNLGKEIETKEISSHKKVPASDSENSGMKVITIAGENRGAYMELVHSQKKHEPKYLHKKGNDSSKINGDGNGAESEGSIIGSEGSSSRKDKNHKGKTTSSFPMAAYMNSNVQCVNNSLLYHASCSHHDPGVHLSLSKKPHGERYDLKEVSFASGSASEAISEIIDAIGEFVYYAADVLVKKEIFKELATYLDRITPILKELRKGKVSDSETFNHAVQVLNRETNEAKKLAQECSKKSKVYLLMNTRSIVERIKRYTSEISRAISLLPLAASDLSFGIVEEIQKLCDNMKTAEFKAAVTEEEILDKIESGISEKNVDRSYANNLMSLIAEAVGIANEGSTMKKELEEFKNEIENARLRKDLAEAIQMDQIIALLERADTASSPKEKELKYFAKRKSLGIRPLEPLKSFVCPIKQDVMDDPVETSSGQTFERSEIEKWFADGNNKCPLTLIPLDTSILRPNKTLKQSIEEWKNRNTMITIGSMREKIQPGDDDEVLPCLKTIQELCEESEQHIEWVILENYIPALIKILASRNRDVRNTALAILCMLAKDSADAKERIANVDKAIEAVVRSLGRRSEERKLGVALLLELSKNDVLREHIGKVQGCILLLVPMSSSDDNEAARDATELLEKLSYSDQNVIHMAKTNYFKHLLQRLSTGPDDVKMTMATTLAEMELSDQNKESLLECGILPPLLQLVSHNDVQMKTMALKVIQNVSSLKKNGLEMIRQGAARPLLDILFKQSLSSSLREHVAPVIMQLAASTISQNAETPVLLLQSDDDVFNLFSLIYTGSDIVRQYTIQTFYALCQSPSASDIKTKLKEYPDVRALVNLFENENLNLRASAVKLFSCLEESCDEAIIVENVNEKCIKTLLQILKSSCDEEEIVSAMGIICYLPETQQITQWLLDAGALSIIYNCIRDGDRDQKRKLVENSVGALRRFTVTEKLEWQRSAAETGIITVLVQLLGRGTAITKQRAAMSLTQFSRSSNLLSRPLPKRKGLWCFAPPAELRCLVHGGICTVKSSFCLLEADAVEPLTRTLGETNPGVCEASLDALLTLIEGERLQTGSKVLADANAIPLIIRLLGSPYLGLQEKSLHALEMIFRLAEFTQRYGTSAQIPLVDLTQRGNGSTRSMAARILAHLNVLHDQSSYF</sequence>
<comment type="pathway">
    <text evidence="2">Protein modification; protein ubiquitination.</text>
</comment>
<comment type="catalytic activity">
    <reaction evidence="1">
        <text>S-ubiquitinyl-[E2 ubiquitin-conjugating enzyme]-L-cysteine + [acceptor protein]-L-lysine = [E2 ubiquitin-conjugating enzyme]-L-cysteine + N(6)-ubiquitinyl-[acceptor protein]-L-lysine.</text>
        <dbReference type="EC" id="2.3.2.27"/>
    </reaction>
</comment>
<dbReference type="GO" id="GO:0016567">
    <property type="term" value="P:protein ubiquitination"/>
    <property type="evidence" value="ECO:0007669"/>
    <property type="project" value="InterPro"/>
</dbReference>
<keyword evidence="5" id="KW-0677">Repeat</keyword>
<evidence type="ECO:0000256" key="6">
    <source>
        <dbReference type="PROSITE-ProRule" id="PRU00259"/>
    </source>
</evidence>
<feature type="coiled-coil region" evidence="7">
    <location>
        <begin position="619"/>
        <end position="646"/>
    </location>
</feature>
<proteinExistence type="predicted"/>
<dbReference type="Gene3D" id="3.30.40.10">
    <property type="entry name" value="Zinc/RING finger domain, C3HC4 (zinc finger)"/>
    <property type="match status" value="1"/>
</dbReference>
<name>A0AAV1WIC3_LUPLU</name>
<feature type="compositionally biased region" description="Low complexity" evidence="8">
    <location>
        <begin position="167"/>
        <end position="178"/>
    </location>
</feature>
<dbReference type="PANTHER" id="PTHR45958:SF5">
    <property type="entry name" value="RING-TYPE E3 UBIQUITIN TRANSFERASE"/>
    <property type="match status" value="1"/>
</dbReference>
<dbReference type="InterPro" id="IPR036537">
    <property type="entry name" value="Adaptor_Cbl_N_dom_sf"/>
</dbReference>
<comment type="caution">
    <text evidence="10">The sequence shown here is derived from an EMBL/GenBank/DDBJ whole genome shotgun (WGS) entry which is preliminary data.</text>
</comment>
<evidence type="ECO:0000259" key="9">
    <source>
        <dbReference type="PROSITE" id="PS51698"/>
    </source>
</evidence>
<dbReference type="Gene3D" id="1.25.10.10">
    <property type="entry name" value="Leucine-rich Repeat Variant"/>
    <property type="match status" value="4"/>
</dbReference>
<dbReference type="GO" id="GO:0061630">
    <property type="term" value="F:ubiquitin protein ligase activity"/>
    <property type="evidence" value="ECO:0007669"/>
    <property type="project" value="UniProtKB-EC"/>
</dbReference>
<dbReference type="Proteomes" id="UP001497480">
    <property type="component" value="Unassembled WGS sequence"/>
</dbReference>
<feature type="compositionally biased region" description="Polar residues" evidence="8">
    <location>
        <begin position="39"/>
        <end position="52"/>
    </location>
</feature>
<keyword evidence="11" id="KW-1185">Reference proteome</keyword>
<keyword evidence="4" id="KW-0808">Transferase</keyword>
<feature type="repeat" description="ARM" evidence="6">
    <location>
        <begin position="966"/>
        <end position="1008"/>
    </location>
</feature>
<dbReference type="CDD" id="cd16664">
    <property type="entry name" value="RING-Ubox_PUB"/>
    <property type="match status" value="1"/>
</dbReference>
<dbReference type="PROSITE" id="PS51698">
    <property type="entry name" value="U_BOX"/>
    <property type="match status" value="1"/>
</dbReference>
<dbReference type="InterPro" id="IPR016024">
    <property type="entry name" value="ARM-type_fold"/>
</dbReference>
<dbReference type="PANTHER" id="PTHR45958">
    <property type="entry name" value="RING-TYPE E3 UBIQUITIN TRANSFERASE"/>
    <property type="match status" value="1"/>
</dbReference>
<dbReference type="InterPro" id="IPR052608">
    <property type="entry name" value="U-box_domain_protein"/>
</dbReference>
<dbReference type="SUPFAM" id="SSF57850">
    <property type="entry name" value="RING/U-box"/>
    <property type="match status" value="1"/>
</dbReference>
<dbReference type="InterPro" id="IPR045210">
    <property type="entry name" value="RING-Ubox_PUB"/>
</dbReference>
<feature type="compositionally biased region" description="Low complexity" evidence="8">
    <location>
        <begin position="356"/>
        <end position="367"/>
    </location>
</feature>
<protein>
    <recommendedName>
        <fullName evidence="3">RING-type E3 ubiquitin transferase</fullName>
        <ecNumber evidence="3">2.3.2.27</ecNumber>
    </recommendedName>
</protein>
<reference evidence="10 11" key="1">
    <citation type="submission" date="2024-03" db="EMBL/GenBank/DDBJ databases">
        <authorList>
            <person name="Martinez-Hernandez J."/>
        </authorList>
    </citation>
    <scope>NUCLEOTIDE SEQUENCE [LARGE SCALE GENOMIC DNA]</scope>
</reference>
<dbReference type="SMART" id="SM00504">
    <property type="entry name" value="Ubox"/>
    <property type="match status" value="1"/>
</dbReference>
<feature type="compositionally biased region" description="Pro residues" evidence="8">
    <location>
        <begin position="223"/>
        <end position="236"/>
    </location>
</feature>
<evidence type="ECO:0000313" key="10">
    <source>
        <dbReference type="EMBL" id="CAL0308872.1"/>
    </source>
</evidence>
<dbReference type="GO" id="GO:0007166">
    <property type="term" value="P:cell surface receptor signaling pathway"/>
    <property type="evidence" value="ECO:0007669"/>
    <property type="project" value="InterPro"/>
</dbReference>
<dbReference type="Pfam" id="PF00514">
    <property type="entry name" value="Arm"/>
    <property type="match status" value="1"/>
</dbReference>
<evidence type="ECO:0000256" key="5">
    <source>
        <dbReference type="ARBA" id="ARBA00022737"/>
    </source>
</evidence>
<evidence type="ECO:0000256" key="7">
    <source>
        <dbReference type="SAM" id="Coils"/>
    </source>
</evidence>
<feature type="region of interest" description="Disordered" evidence="8">
    <location>
        <begin position="329"/>
        <end position="382"/>
    </location>
</feature>
<dbReference type="InterPro" id="IPR011989">
    <property type="entry name" value="ARM-like"/>
</dbReference>
<dbReference type="InterPro" id="IPR013083">
    <property type="entry name" value="Znf_RING/FYVE/PHD"/>
</dbReference>
<feature type="compositionally biased region" description="Polar residues" evidence="8">
    <location>
        <begin position="179"/>
        <end position="222"/>
    </location>
</feature>
<dbReference type="Pfam" id="PF04564">
    <property type="entry name" value="U-box"/>
    <property type="match status" value="1"/>
</dbReference>
<organism evidence="10 11">
    <name type="scientific">Lupinus luteus</name>
    <name type="common">European yellow lupine</name>
    <dbReference type="NCBI Taxonomy" id="3873"/>
    <lineage>
        <taxon>Eukaryota</taxon>
        <taxon>Viridiplantae</taxon>
        <taxon>Streptophyta</taxon>
        <taxon>Embryophyta</taxon>
        <taxon>Tracheophyta</taxon>
        <taxon>Spermatophyta</taxon>
        <taxon>Magnoliopsida</taxon>
        <taxon>eudicotyledons</taxon>
        <taxon>Gunneridae</taxon>
        <taxon>Pentapetalae</taxon>
        <taxon>rosids</taxon>
        <taxon>fabids</taxon>
        <taxon>Fabales</taxon>
        <taxon>Fabaceae</taxon>
        <taxon>Papilionoideae</taxon>
        <taxon>50 kb inversion clade</taxon>
        <taxon>genistoids sensu lato</taxon>
        <taxon>core genistoids</taxon>
        <taxon>Genisteae</taxon>
        <taxon>Lupinus</taxon>
    </lineage>
</organism>
<evidence type="ECO:0000256" key="1">
    <source>
        <dbReference type="ARBA" id="ARBA00000900"/>
    </source>
</evidence>
<keyword evidence="7" id="KW-0175">Coiled coil</keyword>
<feature type="region of interest" description="Disordered" evidence="8">
    <location>
        <begin position="19"/>
        <end position="243"/>
    </location>
</feature>
<accession>A0AAV1WIC3</accession>
<dbReference type="SUPFAM" id="SSF48371">
    <property type="entry name" value="ARM repeat"/>
    <property type="match status" value="2"/>
</dbReference>
<evidence type="ECO:0000313" key="11">
    <source>
        <dbReference type="Proteomes" id="UP001497480"/>
    </source>
</evidence>
<dbReference type="InterPro" id="IPR003613">
    <property type="entry name" value="Ubox_domain"/>
</dbReference>
<evidence type="ECO:0000256" key="3">
    <source>
        <dbReference type="ARBA" id="ARBA00012483"/>
    </source>
</evidence>
<dbReference type="Gene3D" id="1.20.930.20">
    <property type="entry name" value="Adaptor protein Cbl, N-terminal domain"/>
    <property type="match status" value="1"/>
</dbReference>